<dbReference type="ExpressionAtlas" id="Q56VR9">
    <property type="expression patterns" value="baseline and differential"/>
</dbReference>
<feature type="transmembrane region" description="Helical" evidence="1">
    <location>
        <begin position="104"/>
        <end position="123"/>
    </location>
</feature>
<dbReference type="GO" id="GO:0043266">
    <property type="term" value="P:regulation of potassium ion transport"/>
    <property type="evidence" value="ECO:0000314"/>
    <property type="project" value="WormBase"/>
</dbReference>
<evidence type="ECO:0000313" key="5">
    <source>
        <dbReference type="WormBase" id="K01A2.8d"/>
    </source>
</evidence>
<keyword evidence="1" id="KW-1133">Transmembrane helix</keyword>
<evidence type="ECO:0000256" key="1">
    <source>
        <dbReference type="SAM" id="Phobius"/>
    </source>
</evidence>
<reference evidence="3" key="5">
    <citation type="submission" date="2024-10" db="EMBL/GenBank/DDBJ databases">
        <authorList>
            <consortium name="WormBase Consortium"/>
            <person name="WormBase"/>
        </authorList>
    </citation>
    <scope>NUCLEOTIDE SEQUENCE</scope>
    <source>
        <strain evidence="3">Bristol N2</strain>
    </source>
</reference>
<dbReference type="GO" id="GO:0050920">
    <property type="term" value="P:regulation of chemotaxis"/>
    <property type="evidence" value="ECO:0000315"/>
    <property type="project" value="UniProtKB"/>
</dbReference>
<dbReference type="WormBase" id="K01A2.8d">
    <property type="protein sequence ID" value="CE39023"/>
    <property type="gene ID" value="WBGene00019282"/>
    <property type="gene designation" value="mps-2"/>
</dbReference>
<dbReference type="STRING" id="6239.K01A2.8d.1"/>
<organism evidence="2">
    <name type="scientific">Caenorhabditis elegans</name>
    <dbReference type="NCBI Taxonomy" id="6239"/>
    <lineage>
        <taxon>Eukaryota</taxon>
        <taxon>Metazoa</taxon>
        <taxon>Ecdysozoa</taxon>
        <taxon>Nematoda</taxon>
        <taxon>Chromadorea</taxon>
        <taxon>Rhabditida</taxon>
        <taxon>Rhabditina</taxon>
        <taxon>Rhabditomorpha</taxon>
        <taxon>Rhabditoidea</taxon>
        <taxon>Rhabditidae</taxon>
        <taxon>Peloderinae</taxon>
        <taxon>Caenorhabditis</taxon>
    </lineage>
</organism>
<dbReference type="Proteomes" id="UP000001940">
    <property type="component" value="Chromosome II"/>
</dbReference>
<dbReference type="OrthoDB" id="5815851at2759"/>
<dbReference type="GeneID" id="173419"/>
<reference evidence="3 4" key="1">
    <citation type="journal article" date="1998" name="Science">
        <title>Genome sequence of the nematode C. elegans: a platform for investigating biology.</title>
        <authorList>
            <consortium name="The C. elegans sequencing consortium"/>
            <person name="Sulson J.E."/>
            <person name="Waterston R."/>
        </authorList>
    </citation>
    <scope>NUCLEOTIDE SEQUENCE [LARGE SCALE GENOMIC DNA]</scope>
    <source>
        <strain evidence="3 4">Bristol N2</strain>
    </source>
</reference>
<keyword evidence="1" id="KW-0472">Membrane</keyword>
<feature type="transmembrane region" description="Helical" evidence="1">
    <location>
        <begin position="34"/>
        <end position="55"/>
    </location>
</feature>
<reference evidence="3" key="3">
    <citation type="submission" date="2003-03" db="EMBL/GenBank/DDBJ databases">
        <authorList>
            <person name="Sulson J.E."/>
            <person name="Waterston R."/>
        </authorList>
    </citation>
    <scope>NUCLEOTIDE SEQUENCE</scope>
    <source>
        <strain evidence="3">Bristol N2</strain>
    </source>
</reference>
<dbReference type="FunCoup" id="Q56VR9">
    <property type="interactions" value="299"/>
</dbReference>
<reference evidence="2" key="4">
    <citation type="journal article" date="2005" name="J. Biol. Chem.">
        <title>A family of K+ channel ancillary subunits regulate taste sensitivity in Caenorhabditis elegans.</title>
        <authorList>
            <person name="Park K.H."/>
            <person name="Hernandez L."/>
            <person name="Cai S.-Q."/>
            <person name="Wang Y."/>
            <person name="Sesti F."/>
        </authorList>
    </citation>
    <scope>NUCLEOTIDE SEQUENCE</scope>
</reference>
<dbReference type="AGR" id="WB:WBGene00019282"/>
<evidence type="ECO:0000313" key="2">
    <source>
        <dbReference type="EMBL" id="AAQ96603.1"/>
    </source>
</evidence>
<feature type="transmembrane region" description="Helical" evidence="1">
    <location>
        <begin position="143"/>
        <end position="162"/>
    </location>
</feature>
<dbReference type="AlphaFoldDB" id="Q56VR9"/>
<keyword evidence="4" id="KW-1185">Reference proteome</keyword>
<dbReference type="CTD" id="173419"/>
<dbReference type="Bgee" id="WBGene00019282">
    <property type="expression patterns" value="Expressed in pharyngeal muscle cell (C elegans) and 3 other cell types or tissues"/>
</dbReference>
<protein>
    <submittedName>
        <fullName evidence="2">MPS-3</fullName>
    </submittedName>
    <submittedName>
        <fullName evidence="3">MiRP K channel accessory Subunit</fullName>
    </submittedName>
</protein>
<feature type="transmembrane region" description="Helical" evidence="1">
    <location>
        <begin position="67"/>
        <end position="92"/>
    </location>
</feature>
<gene>
    <name evidence="3 5" type="primary">mps-2</name>
    <name evidence="3" type="ORF">CELE_K01A2.8</name>
    <name evidence="5" type="ORF">K01A2.8</name>
</gene>
<evidence type="ECO:0000313" key="3">
    <source>
        <dbReference type="EMBL" id="CCD61959.1"/>
    </source>
</evidence>
<dbReference type="EMBL" id="AY255666">
    <property type="protein sequence ID" value="AAQ96603.1"/>
    <property type="molecule type" value="mRNA"/>
</dbReference>
<dbReference type="GO" id="GO:0015459">
    <property type="term" value="F:potassium channel regulator activity"/>
    <property type="evidence" value="ECO:0000314"/>
    <property type="project" value="WormBase"/>
</dbReference>
<accession>Q56VR9</accession>
<sequence>MITPLPILFFLCIAYILLYIYKHPITPRNSRKKNVLLSLHSLSSLIHVAMFYFLLVQWSKADNPVLTHFQIFCLVIIGIGFLIILILIFSIFKSEMKSDSHARRFFHIWPLVHIALSTAYQLFTQIVISHWKTYQIPILYSSYATTVSVCIHLVLHSMAVFWKV</sequence>
<dbReference type="GO" id="GO:0007616">
    <property type="term" value="P:long-term memory"/>
    <property type="evidence" value="ECO:0000315"/>
    <property type="project" value="UniProtKB"/>
</dbReference>
<dbReference type="UCSC" id="K01A2.8d">
    <property type="organism name" value="c. elegans"/>
</dbReference>
<evidence type="ECO:0000313" key="4">
    <source>
        <dbReference type="Proteomes" id="UP000001940"/>
    </source>
</evidence>
<reference evidence="2" key="2">
    <citation type="submission" date="2003-03" db="EMBL/GenBank/DDBJ databases">
        <authorList>
            <person name="Kwok S.-M."/>
            <person name="Sesti F."/>
        </authorList>
    </citation>
    <scope>NUCLEOTIDE SEQUENCE</scope>
</reference>
<dbReference type="RefSeq" id="NP_001033335.1">
    <property type="nucleotide sequence ID" value="NM_001038246.6"/>
</dbReference>
<dbReference type="eggNOG" id="ENOG502TI92">
    <property type="taxonomic scope" value="Eukaryota"/>
</dbReference>
<proteinExistence type="evidence at transcript level"/>
<keyword evidence="1" id="KW-0812">Transmembrane</keyword>
<feature type="transmembrane region" description="Helical" evidence="1">
    <location>
        <begin position="6"/>
        <end position="22"/>
    </location>
</feature>
<dbReference type="KEGG" id="cel:CELE_K01A2.8"/>
<dbReference type="PaxDb" id="6239-K01A2.8d"/>
<name>Q56VR9_CAEEL</name>
<dbReference type="EMBL" id="BX284602">
    <property type="protein sequence ID" value="CCD61959.1"/>
    <property type="molecule type" value="Genomic_DNA"/>
</dbReference>